<dbReference type="PANTHER" id="PTHR47371:SF3">
    <property type="entry name" value="PHOSPHOGLYCEROL TRANSFERASE I"/>
    <property type="match status" value="1"/>
</dbReference>
<evidence type="ECO:0000256" key="5">
    <source>
        <dbReference type="ARBA" id="ARBA00023136"/>
    </source>
</evidence>
<keyword evidence="3 6" id="KW-0812">Transmembrane</keyword>
<reference evidence="8" key="1">
    <citation type="submission" date="2019-03" db="EMBL/GenBank/DDBJ databases">
        <authorList>
            <person name="Danneels B."/>
        </authorList>
    </citation>
    <scope>NUCLEOTIDE SEQUENCE</scope>
</reference>
<evidence type="ECO:0000313" key="8">
    <source>
        <dbReference type="EMBL" id="VFR20653.1"/>
    </source>
</evidence>
<organism evidence="8">
    <name type="scientific">plant metagenome</name>
    <dbReference type="NCBI Taxonomy" id="1297885"/>
    <lineage>
        <taxon>unclassified sequences</taxon>
        <taxon>metagenomes</taxon>
        <taxon>organismal metagenomes</taxon>
    </lineage>
</organism>
<dbReference type="SUPFAM" id="SSF53649">
    <property type="entry name" value="Alkaline phosphatase-like"/>
    <property type="match status" value="1"/>
</dbReference>
<feature type="transmembrane region" description="Helical" evidence="6">
    <location>
        <begin position="126"/>
        <end position="145"/>
    </location>
</feature>
<dbReference type="AlphaFoldDB" id="A0A484P4D1"/>
<evidence type="ECO:0000256" key="2">
    <source>
        <dbReference type="ARBA" id="ARBA00022475"/>
    </source>
</evidence>
<keyword evidence="4 6" id="KW-1133">Transmembrane helix</keyword>
<feature type="transmembrane region" description="Helical" evidence="6">
    <location>
        <begin position="78"/>
        <end position="98"/>
    </location>
</feature>
<comment type="subcellular location">
    <subcellularLocation>
        <location evidence="1">Cell membrane</location>
        <topology evidence="1">Multi-pass membrane protein</topology>
    </subcellularLocation>
</comment>
<sequence>MRALTLRFLLAGFALLLLSRLGLMAWQWDRVQAADGLWPILIGGLRIDTVMLCMLAVLPAVLSPWLGHRAWPARLTAWWYRFAFFLLVLLEISTPQFIAEYDTRPNRLYVEYLVSPREVGSMLWEGYKGTLLAALLVLIAAGWLARRLFRDGSLDAPLAWWRRPILSLLILAAGFMGIRGTLEHRPINPSSVAFAGDAMINTLPLNSLYNVADAVYRMKKERSPSALYGSLPPGEALRIVRESAGLQGPPLDPAIPTLHVQQATSRRDRPLNVVVILMESQGAQYVGSLGGAGLTPAYDALSKEGWAFTRAYATGTRSVRGLEAITTGFLPTPAEAVLKLPRSQTGFFTVAELLGRQGYHSRFVYGGEAHFDNMRGFFLGNGFKEVVDRAKFKRPAFVGSWGASDEDMFKELDGLLTADGDKPTFTLAFTVSNHSPWEYPEGRITPQGDPRSVENTVRYADWALGQFFEKARKQPYWKNTVFLVVADHDSRVGGASLVPVRHFQIPALILGADVSPRRDDRLISQVDLAPTLLSLAGIDSANPMVGHDLTRQAAGRAIMQYGDNYGYMRSGPRGDQLIVLEPGKPAHQYRYEMPGTYTPQPLDEAFAREALGHALWPGEAYKAENYRLPGEAPAAAQAR</sequence>
<accession>A0A484P4D1</accession>
<feature type="transmembrane region" description="Helical" evidence="6">
    <location>
        <begin position="165"/>
        <end position="182"/>
    </location>
</feature>
<name>A0A484P4D1_9ZZZZ</name>
<evidence type="ECO:0000256" key="6">
    <source>
        <dbReference type="SAM" id="Phobius"/>
    </source>
</evidence>
<evidence type="ECO:0000256" key="3">
    <source>
        <dbReference type="ARBA" id="ARBA00022692"/>
    </source>
</evidence>
<keyword evidence="8" id="KW-0808">Transferase</keyword>
<proteinExistence type="predicted"/>
<dbReference type="GO" id="GO:0008960">
    <property type="term" value="F:phosphatidylglycerol-membrane-oligosaccharide glycerophosphotransferase activity"/>
    <property type="evidence" value="ECO:0007669"/>
    <property type="project" value="UniProtKB-EC"/>
</dbReference>
<dbReference type="PANTHER" id="PTHR47371">
    <property type="entry name" value="LIPOTEICHOIC ACID SYNTHASE"/>
    <property type="match status" value="1"/>
</dbReference>
<evidence type="ECO:0000256" key="1">
    <source>
        <dbReference type="ARBA" id="ARBA00004651"/>
    </source>
</evidence>
<protein>
    <submittedName>
        <fullName evidence="8">Phosphoglycerol transferase I</fullName>
        <ecNumber evidence="8">2.7.8.20</ecNumber>
    </submittedName>
</protein>
<dbReference type="EC" id="2.7.8.20" evidence="8"/>
<keyword evidence="2" id="KW-1003">Cell membrane</keyword>
<dbReference type="Gene3D" id="3.30.1120.80">
    <property type="match status" value="1"/>
</dbReference>
<feature type="domain" description="Sulfatase N-terminal" evidence="7">
    <location>
        <begin position="272"/>
        <end position="538"/>
    </location>
</feature>
<dbReference type="InterPro" id="IPR050448">
    <property type="entry name" value="OpgB/LTA_synthase_biosynth"/>
</dbReference>
<evidence type="ECO:0000259" key="7">
    <source>
        <dbReference type="Pfam" id="PF00884"/>
    </source>
</evidence>
<evidence type="ECO:0000256" key="4">
    <source>
        <dbReference type="ARBA" id="ARBA00022989"/>
    </source>
</evidence>
<dbReference type="GO" id="GO:0005886">
    <property type="term" value="C:plasma membrane"/>
    <property type="evidence" value="ECO:0007669"/>
    <property type="project" value="UniProtKB-SubCell"/>
</dbReference>
<feature type="transmembrane region" description="Helical" evidence="6">
    <location>
        <begin position="49"/>
        <end position="66"/>
    </location>
</feature>
<dbReference type="EMBL" id="CAADHY010000015">
    <property type="protein sequence ID" value="VFR20653.1"/>
    <property type="molecule type" value="Genomic_DNA"/>
</dbReference>
<gene>
    <name evidence="8" type="ORF">AMP9_3756</name>
</gene>
<dbReference type="Gene3D" id="3.40.720.10">
    <property type="entry name" value="Alkaline Phosphatase, subunit A"/>
    <property type="match status" value="1"/>
</dbReference>
<dbReference type="InterPro" id="IPR017850">
    <property type="entry name" value="Alkaline_phosphatase_core_sf"/>
</dbReference>
<dbReference type="CDD" id="cd16015">
    <property type="entry name" value="LTA_synthase"/>
    <property type="match status" value="1"/>
</dbReference>
<keyword evidence="5 6" id="KW-0472">Membrane</keyword>
<dbReference type="Pfam" id="PF00884">
    <property type="entry name" value="Sulfatase"/>
    <property type="match status" value="1"/>
</dbReference>
<dbReference type="InterPro" id="IPR000917">
    <property type="entry name" value="Sulfatase_N"/>
</dbReference>